<comment type="caution">
    <text evidence="1">The sequence shown here is derived from an EMBL/GenBank/DDBJ whole genome shotgun (WGS) entry which is preliminary data.</text>
</comment>
<organism evidence="1 2">
    <name type="scientific">Acropora cervicornis</name>
    <name type="common">Staghorn coral</name>
    <dbReference type="NCBI Taxonomy" id="6130"/>
    <lineage>
        <taxon>Eukaryota</taxon>
        <taxon>Metazoa</taxon>
        <taxon>Cnidaria</taxon>
        <taxon>Anthozoa</taxon>
        <taxon>Hexacorallia</taxon>
        <taxon>Scleractinia</taxon>
        <taxon>Astrocoeniina</taxon>
        <taxon>Acroporidae</taxon>
        <taxon>Acropora</taxon>
    </lineage>
</organism>
<feature type="non-terminal residue" evidence="1">
    <location>
        <position position="1"/>
    </location>
</feature>
<gene>
    <name evidence="1" type="ORF">P5673_014379</name>
</gene>
<dbReference type="Proteomes" id="UP001249851">
    <property type="component" value="Unassembled WGS sequence"/>
</dbReference>
<protein>
    <submittedName>
        <fullName evidence="1">Uncharacterized protein</fullName>
    </submittedName>
</protein>
<proteinExistence type="predicted"/>
<reference evidence="1" key="1">
    <citation type="journal article" date="2023" name="G3 (Bethesda)">
        <title>Whole genome assembly and annotation of the endangered Caribbean coral Acropora cervicornis.</title>
        <authorList>
            <person name="Selwyn J.D."/>
            <person name="Vollmer S.V."/>
        </authorList>
    </citation>
    <scope>NUCLEOTIDE SEQUENCE</scope>
    <source>
        <strain evidence="1">K2</strain>
    </source>
</reference>
<keyword evidence="2" id="KW-1185">Reference proteome</keyword>
<reference evidence="1" key="2">
    <citation type="journal article" date="2023" name="Science">
        <title>Genomic signatures of disease resistance in endangered staghorn corals.</title>
        <authorList>
            <person name="Vollmer S.V."/>
            <person name="Selwyn J.D."/>
            <person name="Despard B.A."/>
            <person name="Roesel C.L."/>
        </authorList>
    </citation>
    <scope>NUCLEOTIDE SEQUENCE</scope>
    <source>
        <strain evidence="1">K2</strain>
    </source>
</reference>
<sequence>MVPHVPLNALVYRKKSNSVHTISGAGSGTANGSRYKEDTWDAFDLEAFVHHLRLVMFELQ</sequence>
<accession>A0AAD9QK62</accession>
<dbReference type="EMBL" id="JARQWQ010000028">
    <property type="protein sequence ID" value="KAK2562674.1"/>
    <property type="molecule type" value="Genomic_DNA"/>
</dbReference>
<evidence type="ECO:0000313" key="2">
    <source>
        <dbReference type="Proteomes" id="UP001249851"/>
    </source>
</evidence>
<dbReference type="AlphaFoldDB" id="A0AAD9QK62"/>
<evidence type="ECO:0000313" key="1">
    <source>
        <dbReference type="EMBL" id="KAK2562674.1"/>
    </source>
</evidence>
<name>A0AAD9QK62_ACRCE</name>